<dbReference type="RefSeq" id="WP_092058842.1">
    <property type="nucleotide sequence ID" value="NZ_FOJJ01000041.1"/>
</dbReference>
<protein>
    <recommendedName>
        <fullName evidence="1">Sugar fermentation stimulation protein homolog</fullName>
    </recommendedName>
</protein>
<evidence type="ECO:0000313" key="4">
    <source>
        <dbReference type="EMBL" id="TRO79740.1"/>
    </source>
</evidence>
<evidence type="ECO:0000256" key="1">
    <source>
        <dbReference type="HAMAP-Rule" id="MF_00095"/>
    </source>
</evidence>
<dbReference type="AlphaFoldDB" id="A0A550J924"/>
<feature type="domain" description="SfsA N-terminal OB" evidence="3">
    <location>
        <begin position="13"/>
        <end position="77"/>
    </location>
</feature>
<proteinExistence type="inferred from homology"/>
<dbReference type="Pfam" id="PF03749">
    <property type="entry name" value="SfsA"/>
    <property type="match status" value="1"/>
</dbReference>
<dbReference type="Proteomes" id="UP000317155">
    <property type="component" value="Unassembled WGS sequence"/>
</dbReference>
<name>A0A550J924_9BACT</name>
<dbReference type="Pfam" id="PF17746">
    <property type="entry name" value="SfsA_N"/>
    <property type="match status" value="1"/>
</dbReference>
<evidence type="ECO:0000259" key="3">
    <source>
        <dbReference type="Pfam" id="PF17746"/>
    </source>
</evidence>
<evidence type="ECO:0000313" key="5">
    <source>
        <dbReference type="Proteomes" id="UP000317155"/>
    </source>
</evidence>
<sequence length="240" mass="26936">MKLPAPLIAGRLLRRYQRFLTDVELADGTVVTAHTPNTGSMKQCAVPGHRVLISAADNPARKLRYTLELIEVEGHWVDTHTHRTNRVVEEGLRQGWIDGLAGFEVRPEFRYHDSRIDFLLEKPGEKVLVEVKNVTLCCDPQVACFPDAVTTRGQKHLRELLRARQEGYRAVIFFLVQRGEATAFTPADAIDPEYGRLLREVTAAGVEALAYKSIVTSEENRVGARIPILLTGGERRKDRG</sequence>
<dbReference type="HAMAP" id="MF_00095">
    <property type="entry name" value="SfsA"/>
    <property type="match status" value="1"/>
</dbReference>
<dbReference type="InterPro" id="IPR005224">
    <property type="entry name" value="SfsA"/>
</dbReference>
<dbReference type="CDD" id="cd22359">
    <property type="entry name" value="SfsA-like_bacterial"/>
    <property type="match status" value="1"/>
</dbReference>
<keyword evidence="5" id="KW-1185">Reference proteome</keyword>
<dbReference type="OrthoDB" id="9802365at2"/>
<organism evidence="4 5">
    <name type="scientific">Trichloromonas acetexigens</name>
    <dbReference type="NCBI Taxonomy" id="38815"/>
    <lineage>
        <taxon>Bacteria</taxon>
        <taxon>Pseudomonadati</taxon>
        <taxon>Thermodesulfobacteriota</taxon>
        <taxon>Desulfuromonadia</taxon>
        <taxon>Desulfuromonadales</taxon>
        <taxon>Trichloromonadaceae</taxon>
        <taxon>Trichloromonas</taxon>
    </lineage>
</organism>
<feature type="domain" description="Sugar fermentation stimulation protein C-terminal" evidence="2">
    <location>
        <begin position="83"/>
        <end position="218"/>
    </location>
</feature>
<reference evidence="4 5" key="1">
    <citation type="submission" date="2019-07" db="EMBL/GenBank/DDBJ databases">
        <title>Insights of Desulfuromonas acetexigens electromicrobiology.</title>
        <authorList>
            <person name="Katuri K."/>
            <person name="Sapireddy V."/>
            <person name="Shaw D.R."/>
            <person name="Saikaly P."/>
        </authorList>
    </citation>
    <scope>NUCLEOTIDE SEQUENCE [LARGE SCALE GENOMIC DNA]</scope>
    <source>
        <strain evidence="4 5">2873</strain>
    </source>
</reference>
<comment type="caution">
    <text evidence="4">The sequence shown here is derived from an EMBL/GenBank/DDBJ whole genome shotgun (WGS) entry which is preliminary data.</text>
</comment>
<dbReference type="InterPro" id="IPR040452">
    <property type="entry name" value="SfsA_C"/>
</dbReference>
<dbReference type="EMBL" id="VJVV01000009">
    <property type="protein sequence ID" value="TRO79740.1"/>
    <property type="molecule type" value="Genomic_DNA"/>
</dbReference>
<comment type="similarity">
    <text evidence="1">Belongs to the SfsA family.</text>
</comment>
<dbReference type="Gene3D" id="2.40.50.580">
    <property type="match status" value="1"/>
</dbReference>
<dbReference type="Gene3D" id="3.40.1350.60">
    <property type="match status" value="1"/>
</dbReference>
<dbReference type="PANTHER" id="PTHR30545:SF2">
    <property type="entry name" value="SUGAR FERMENTATION STIMULATION PROTEIN A"/>
    <property type="match status" value="1"/>
</dbReference>
<accession>A0A550J924</accession>
<dbReference type="NCBIfam" id="TIGR00230">
    <property type="entry name" value="sfsA"/>
    <property type="match status" value="1"/>
</dbReference>
<dbReference type="GO" id="GO:0003677">
    <property type="term" value="F:DNA binding"/>
    <property type="evidence" value="ECO:0007669"/>
    <property type="project" value="InterPro"/>
</dbReference>
<evidence type="ECO:0000259" key="2">
    <source>
        <dbReference type="Pfam" id="PF03749"/>
    </source>
</evidence>
<dbReference type="InterPro" id="IPR041465">
    <property type="entry name" value="SfsA_N"/>
</dbReference>
<dbReference type="PANTHER" id="PTHR30545">
    <property type="entry name" value="SUGAR FERMENTATION STIMULATION PROTEIN A"/>
    <property type="match status" value="1"/>
</dbReference>
<gene>
    <name evidence="1 4" type="primary">sfsA</name>
    <name evidence="4" type="ORF">FL622_12590</name>
</gene>